<keyword evidence="5" id="KW-0949">S-adenosyl-L-methionine</keyword>
<evidence type="ECO:0000313" key="9">
    <source>
        <dbReference type="EMBL" id="VAW60624.1"/>
    </source>
</evidence>
<sequence length="353" mass="39963">MNSLCCLLYCRPGFEKEAASEIMQMSQLQGIQGYVKAKPGSAWFCFYPSAPLPVTDFSPQILFKQLIFARQCVFVSEIIKNLPSDDRITPLLTAIKATGQTFNRVFLETPDTNEGKQLSGFCKKFSTPLNIALEKHALIDKNSAWHLHLFFLSSAAVYIGISHIKNSSPHPMGIPRLRFPASAPSRSTLKLEEAFKTMLSEPEQTQYLRNGMTAVDLGACPGGWTWQLVKRSIRVIAIDNGAMDPALMDSGMVREIKADGFKYTPDPAVDWLVCDMVERPMHIARLISRWFTDGHCQYGAFNLKLPMKKRFDMVMECKAHLETELGLLNRPFQLRIKHLYHDREEVTCIILLL</sequence>
<dbReference type="InterPro" id="IPR040739">
    <property type="entry name" value="RlmM_FDX"/>
</dbReference>
<dbReference type="Gene3D" id="3.30.2300.20">
    <property type="match status" value="1"/>
</dbReference>
<dbReference type="PIRSF" id="PIRSF028774">
    <property type="entry name" value="UCP028774"/>
    <property type="match status" value="1"/>
</dbReference>
<dbReference type="InterPro" id="IPR029063">
    <property type="entry name" value="SAM-dependent_MTases_sf"/>
</dbReference>
<evidence type="ECO:0000256" key="4">
    <source>
        <dbReference type="ARBA" id="ARBA00022679"/>
    </source>
</evidence>
<evidence type="ECO:0000259" key="7">
    <source>
        <dbReference type="Pfam" id="PF18125"/>
    </source>
</evidence>
<dbReference type="SUPFAM" id="SSF53335">
    <property type="entry name" value="S-adenosyl-L-methionine-dependent methyltransferases"/>
    <property type="match status" value="1"/>
</dbReference>
<dbReference type="InterPro" id="IPR002877">
    <property type="entry name" value="RNA_MeTrfase_FtsJ_dom"/>
</dbReference>
<dbReference type="Pfam" id="PF21239">
    <property type="entry name" value="RLMM_N"/>
    <property type="match status" value="1"/>
</dbReference>
<evidence type="ECO:0000256" key="1">
    <source>
        <dbReference type="ARBA" id="ARBA00022490"/>
    </source>
</evidence>
<dbReference type="Gene3D" id="3.30.70.2810">
    <property type="match status" value="1"/>
</dbReference>
<dbReference type="PANTHER" id="PTHR37524">
    <property type="entry name" value="RIBOSOMAL RNA LARGE SUBUNIT METHYLTRANSFERASE M"/>
    <property type="match status" value="1"/>
</dbReference>
<dbReference type="EC" id="2.1.1.186" evidence="9"/>
<feature type="domain" description="Ribosomal RNA large subunit methyltransferase M THUMP-like" evidence="8">
    <location>
        <begin position="86"/>
        <end position="162"/>
    </location>
</feature>
<dbReference type="NCBIfam" id="NF008734">
    <property type="entry name" value="PRK11760.1"/>
    <property type="match status" value="1"/>
</dbReference>
<feature type="domain" description="Ribosomal RNA methyltransferase FtsJ" evidence="6">
    <location>
        <begin position="185"/>
        <end position="278"/>
    </location>
</feature>
<dbReference type="HAMAP" id="MF_01551">
    <property type="entry name" value="23SrRNA_methyltr_M"/>
    <property type="match status" value="1"/>
</dbReference>
<evidence type="ECO:0000256" key="5">
    <source>
        <dbReference type="ARBA" id="ARBA00022691"/>
    </source>
</evidence>
<dbReference type="AlphaFoldDB" id="A0A3B0XWL8"/>
<dbReference type="Pfam" id="PF01728">
    <property type="entry name" value="FtsJ"/>
    <property type="match status" value="1"/>
</dbReference>
<feature type="domain" description="RlmM ferredoxin-like" evidence="7">
    <location>
        <begin position="5"/>
        <end position="72"/>
    </location>
</feature>
<evidence type="ECO:0000256" key="3">
    <source>
        <dbReference type="ARBA" id="ARBA00022603"/>
    </source>
</evidence>
<protein>
    <submittedName>
        <fullName evidence="9">23S rRNA (Cytidine(2498)-2'-O)-methyltransferase</fullName>
        <ecNumber evidence="9">2.1.1.186</ecNumber>
    </submittedName>
</protein>
<dbReference type="GO" id="GO:0008168">
    <property type="term" value="F:methyltransferase activity"/>
    <property type="evidence" value="ECO:0007669"/>
    <property type="project" value="UniProtKB-KW"/>
</dbReference>
<name>A0A3B0XWL8_9ZZZZ</name>
<evidence type="ECO:0000259" key="6">
    <source>
        <dbReference type="Pfam" id="PF01728"/>
    </source>
</evidence>
<proteinExistence type="inferred from homology"/>
<dbReference type="EMBL" id="UOFG01000127">
    <property type="protein sequence ID" value="VAW60624.1"/>
    <property type="molecule type" value="Genomic_DNA"/>
</dbReference>
<keyword evidence="3 9" id="KW-0489">Methyltransferase</keyword>
<reference evidence="9" key="1">
    <citation type="submission" date="2018-06" db="EMBL/GenBank/DDBJ databases">
        <authorList>
            <person name="Zhirakovskaya E."/>
        </authorList>
    </citation>
    <scope>NUCLEOTIDE SEQUENCE</scope>
</reference>
<dbReference type="Gene3D" id="3.40.50.150">
    <property type="entry name" value="Vaccinia Virus protein VP39"/>
    <property type="match status" value="1"/>
</dbReference>
<gene>
    <name evidence="9" type="ORF">MNBD_GAMMA11-354</name>
</gene>
<organism evidence="9">
    <name type="scientific">hydrothermal vent metagenome</name>
    <dbReference type="NCBI Taxonomy" id="652676"/>
    <lineage>
        <taxon>unclassified sequences</taxon>
        <taxon>metagenomes</taxon>
        <taxon>ecological metagenomes</taxon>
    </lineage>
</organism>
<evidence type="ECO:0000259" key="8">
    <source>
        <dbReference type="Pfam" id="PF21239"/>
    </source>
</evidence>
<dbReference type="PANTHER" id="PTHR37524:SF2">
    <property type="entry name" value="RIBOSOMAL RNA METHYLTRANSFERASE FTSJ DOMAIN-CONTAINING PROTEIN"/>
    <property type="match status" value="1"/>
</dbReference>
<dbReference type="InterPro" id="IPR011224">
    <property type="entry name" value="rRNA_MeTrfase_M"/>
</dbReference>
<dbReference type="InterPro" id="IPR048646">
    <property type="entry name" value="RlmM_THUMP-like"/>
</dbReference>
<dbReference type="GO" id="GO:0006364">
    <property type="term" value="P:rRNA processing"/>
    <property type="evidence" value="ECO:0007669"/>
    <property type="project" value="UniProtKB-KW"/>
</dbReference>
<keyword evidence="4 9" id="KW-0808">Transferase</keyword>
<dbReference type="GO" id="GO:0032259">
    <property type="term" value="P:methylation"/>
    <property type="evidence" value="ECO:0007669"/>
    <property type="project" value="UniProtKB-KW"/>
</dbReference>
<keyword evidence="2" id="KW-0698">rRNA processing</keyword>
<accession>A0A3B0XWL8</accession>
<keyword evidence="1" id="KW-0963">Cytoplasm</keyword>
<dbReference type="Pfam" id="PF18125">
    <property type="entry name" value="RlmM_FDX"/>
    <property type="match status" value="1"/>
</dbReference>
<evidence type="ECO:0000256" key="2">
    <source>
        <dbReference type="ARBA" id="ARBA00022552"/>
    </source>
</evidence>